<name>A0A814T142_9BILA</name>
<dbReference type="Proteomes" id="UP000663829">
    <property type="component" value="Unassembled WGS sequence"/>
</dbReference>
<accession>A0A814T142</accession>
<evidence type="ECO:0000313" key="4">
    <source>
        <dbReference type="EMBL" id="CAF3739006.1"/>
    </source>
</evidence>
<dbReference type="EMBL" id="CAJNOQ010007013">
    <property type="protein sequence ID" value="CAF1154960.1"/>
    <property type="molecule type" value="Genomic_DNA"/>
</dbReference>
<proteinExistence type="predicted"/>
<keyword evidence="6" id="KW-1185">Reference proteome</keyword>
<protein>
    <recommendedName>
        <fullName evidence="7">CABIT domain-containing protein</fullName>
    </recommendedName>
</protein>
<evidence type="ECO:0008006" key="7">
    <source>
        <dbReference type="Google" id="ProtNLM"/>
    </source>
</evidence>
<reference evidence="3" key="1">
    <citation type="submission" date="2021-02" db="EMBL/GenBank/DDBJ databases">
        <authorList>
            <person name="Nowell W R."/>
        </authorList>
    </citation>
    <scope>NUCLEOTIDE SEQUENCE</scope>
</reference>
<evidence type="ECO:0000313" key="5">
    <source>
        <dbReference type="EMBL" id="CAF3918347.1"/>
    </source>
</evidence>
<feature type="compositionally biased region" description="Acidic residues" evidence="1">
    <location>
        <begin position="575"/>
        <end position="584"/>
    </location>
</feature>
<organism evidence="3 6">
    <name type="scientific">Didymodactylos carnosus</name>
    <dbReference type="NCBI Taxonomy" id="1234261"/>
    <lineage>
        <taxon>Eukaryota</taxon>
        <taxon>Metazoa</taxon>
        <taxon>Spiralia</taxon>
        <taxon>Gnathifera</taxon>
        <taxon>Rotifera</taxon>
        <taxon>Eurotatoria</taxon>
        <taxon>Bdelloidea</taxon>
        <taxon>Philodinida</taxon>
        <taxon>Philodinidae</taxon>
        <taxon>Didymodactylos</taxon>
    </lineage>
</organism>
<dbReference type="Proteomes" id="UP000677228">
    <property type="component" value="Unassembled WGS sequence"/>
</dbReference>
<evidence type="ECO:0000256" key="1">
    <source>
        <dbReference type="SAM" id="MobiDB-lite"/>
    </source>
</evidence>
<evidence type="ECO:0000313" key="2">
    <source>
        <dbReference type="EMBL" id="CAF0967355.1"/>
    </source>
</evidence>
<dbReference type="Proteomes" id="UP000682733">
    <property type="component" value="Unassembled WGS sequence"/>
</dbReference>
<dbReference type="Proteomes" id="UP000681722">
    <property type="component" value="Unassembled WGS sequence"/>
</dbReference>
<feature type="compositionally biased region" description="Polar residues" evidence="1">
    <location>
        <begin position="585"/>
        <end position="594"/>
    </location>
</feature>
<dbReference type="EMBL" id="CAJOBC010007010">
    <property type="protein sequence ID" value="CAF3918347.1"/>
    <property type="molecule type" value="Genomic_DNA"/>
</dbReference>
<feature type="region of interest" description="Disordered" evidence="1">
    <location>
        <begin position="571"/>
        <end position="594"/>
    </location>
</feature>
<gene>
    <name evidence="3" type="ORF">GPM918_LOCUS21379</name>
    <name evidence="2" type="ORF">OVA965_LOCUS12918</name>
    <name evidence="5" type="ORF">SRO942_LOCUS21374</name>
    <name evidence="4" type="ORF">TMI583_LOCUS12919</name>
</gene>
<sequence>MLKWAVVRSDTNSDVQLDVELHTLDAICNQYTFPCLVRLYSKNATFDNDNYYLLLTETCDPYLVVSNETERFAVPTSNDGLFAQVERGVTRYSIFQSIRTIQTILTSTHSTTATALISSPSSSQTSYSSSSSFNYSDSSSSSHSSSTNITHFTTLQPCIAYNFNLIDVDVNTNYSNSKHLRPGTILEQCRPRLISNNQNNSNHSSPRSHLIKSPSPIHHLTTATIRTLFSNIPQSINKHLTHRKIHYNYLEVKCQHSGELFLIKMDQIGAFVPVITHIHQPPPVTPRRSSAANIFLSLNKSSSSNITHSLFTAEVLSKCSNQYPFITELITSRLLEGNDTNNNICYPFRRSTVHRCEATHARIIAFDMKHYTFIELDKHSDLDLYIIEQQDTLERYQAQLRWCNDNIQMFRSSIKSIIYRQNGSSSLFVQTLPLSPDDISRRNSVMSSVITPPLLTQKMWNSRPTTKSILKRTAPTISLASTPIKVSLSTSEQNNNSKKPTLIKYRNGLSSAQTSRESTYNRVDVRTYFNDPNIQERLNTKKMIDDDVNSQILPQYKRASFYNDKYFLRSNSTDGDSEEEDDFEQTNSYECTPL</sequence>
<dbReference type="EMBL" id="CAJNOK010005287">
    <property type="protein sequence ID" value="CAF0967355.1"/>
    <property type="molecule type" value="Genomic_DNA"/>
</dbReference>
<evidence type="ECO:0000313" key="6">
    <source>
        <dbReference type="Proteomes" id="UP000663829"/>
    </source>
</evidence>
<evidence type="ECO:0000313" key="3">
    <source>
        <dbReference type="EMBL" id="CAF1154960.1"/>
    </source>
</evidence>
<dbReference type="OrthoDB" id="10005855at2759"/>
<comment type="caution">
    <text evidence="3">The sequence shown here is derived from an EMBL/GenBank/DDBJ whole genome shotgun (WGS) entry which is preliminary data.</text>
</comment>
<dbReference type="EMBL" id="CAJOBA010005292">
    <property type="protein sequence ID" value="CAF3739006.1"/>
    <property type="molecule type" value="Genomic_DNA"/>
</dbReference>
<dbReference type="AlphaFoldDB" id="A0A814T142"/>